<dbReference type="Proteomes" id="UP001165498">
    <property type="component" value="Unassembled WGS sequence"/>
</dbReference>
<evidence type="ECO:0000256" key="2">
    <source>
        <dbReference type="PROSITE-ProRule" id="PRU00626"/>
    </source>
</evidence>
<dbReference type="SUPFAM" id="SSF75471">
    <property type="entry name" value="YhbY-like"/>
    <property type="match status" value="1"/>
</dbReference>
<dbReference type="PANTHER" id="PTHR40065">
    <property type="entry name" value="RNA-BINDING PROTEIN YHBY"/>
    <property type="match status" value="1"/>
</dbReference>
<dbReference type="PANTHER" id="PTHR40065:SF3">
    <property type="entry name" value="RNA-BINDING PROTEIN YHBY"/>
    <property type="match status" value="1"/>
</dbReference>
<sequence>MPLSNSQRRYLRGLAHDLKPVILVGAKGITDALVQECSLALDHHELVKVRIPAEDREDFAAQAAQLAEATKAETVQTIGRTVVYFRRNAEKPVIALPR</sequence>
<dbReference type="InterPro" id="IPR017924">
    <property type="entry name" value="RNA-binding_YhbY"/>
</dbReference>
<proteinExistence type="predicted"/>
<keyword evidence="5" id="KW-1185">Reference proteome</keyword>
<name>A0ABT1QWQ0_9GAMM</name>
<dbReference type="Pfam" id="PF01985">
    <property type="entry name" value="CRS1_YhbY"/>
    <property type="match status" value="1"/>
</dbReference>
<dbReference type="Gene3D" id="3.30.110.60">
    <property type="entry name" value="YhbY-like"/>
    <property type="match status" value="1"/>
</dbReference>
<organism evidence="4 5">
    <name type="scientific">Tahibacter harae</name>
    <dbReference type="NCBI Taxonomy" id="2963937"/>
    <lineage>
        <taxon>Bacteria</taxon>
        <taxon>Pseudomonadati</taxon>
        <taxon>Pseudomonadota</taxon>
        <taxon>Gammaproteobacteria</taxon>
        <taxon>Lysobacterales</taxon>
        <taxon>Rhodanobacteraceae</taxon>
        <taxon>Tahibacter</taxon>
    </lineage>
</organism>
<protein>
    <submittedName>
        <fullName evidence="4">Ribosome assembly RNA-binding protein YhbY</fullName>
    </submittedName>
</protein>
<evidence type="ECO:0000256" key="1">
    <source>
        <dbReference type="ARBA" id="ARBA00022884"/>
    </source>
</evidence>
<reference evidence="4" key="1">
    <citation type="submission" date="2022-07" db="EMBL/GenBank/DDBJ databases">
        <title>Tahibacter sp., a new gammaproteobacterium isolated from the silt sample collected at pig farm.</title>
        <authorList>
            <person name="Chen H."/>
        </authorList>
    </citation>
    <scope>NUCLEOTIDE SEQUENCE</scope>
    <source>
        <strain evidence="4">P2K</strain>
    </source>
</reference>
<comment type="caution">
    <text evidence="4">The sequence shown here is derived from an EMBL/GenBank/DDBJ whole genome shotgun (WGS) entry which is preliminary data.</text>
</comment>
<dbReference type="SMART" id="SM01103">
    <property type="entry name" value="CRS1_YhbY"/>
    <property type="match status" value="1"/>
</dbReference>
<gene>
    <name evidence="4" type="primary">yhbY</name>
    <name evidence="4" type="ORF">NM961_18540</name>
</gene>
<evidence type="ECO:0000259" key="3">
    <source>
        <dbReference type="PROSITE" id="PS51295"/>
    </source>
</evidence>
<dbReference type="InterPro" id="IPR035920">
    <property type="entry name" value="YhbY-like_sf"/>
</dbReference>
<dbReference type="NCBIfam" id="TIGR00253">
    <property type="entry name" value="RNA_bind_YhbY"/>
    <property type="match status" value="1"/>
</dbReference>
<feature type="domain" description="CRM" evidence="3">
    <location>
        <begin position="1"/>
        <end position="97"/>
    </location>
</feature>
<evidence type="ECO:0000313" key="4">
    <source>
        <dbReference type="EMBL" id="MCQ4166717.1"/>
    </source>
</evidence>
<dbReference type="InterPro" id="IPR051925">
    <property type="entry name" value="RNA-binding_domain"/>
</dbReference>
<dbReference type="PROSITE" id="PS51295">
    <property type="entry name" value="CRM"/>
    <property type="match status" value="1"/>
</dbReference>
<dbReference type="RefSeq" id="WP_255915906.1">
    <property type="nucleotide sequence ID" value="NZ_JANFQO010000020.1"/>
</dbReference>
<dbReference type="EMBL" id="JANFQO010000020">
    <property type="protein sequence ID" value="MCQ4166717.1"/>
    <property type="molecule type" value="Genomic_DNA"/>
</dbReference>
<keyword evidence="1 2" id="KW-0694">RNA-binding</keyword>
<dbReference type="InterPro" id="IPR001890">
    <property type="entry name" value="RNA-binding_CRM"/>
</dbReference>
<accession>A0ABT1QWQ0</accession>
<evidence type="ECO:0000313" key="5">
    <source>
        <dbReference type="Proteomes" id="UP001165498"/>
    </source>
</evidence>